<evidence type="ECO:0000313" key="3">
    <source>
        <dbReference type="Proteomes" id="UP000065641"/>
    </source>
</evidence>
<dbReference type="EMBL" id="CP013189">
    <property type="protein sequence ID" value="ALO45536.1"/>
    <property type="molecule type" value="Genomic_DNA"/>
</dbReference>
<dbReference type="RefSeq" id="WP_058021066.1">
    <property type="nucleotide sequence ID" value="NZ_CP013189.1"/>
</dbReference>
<evidence type="ECO:0000313" key="2">
    <source>
        <dbReference type="EMBL" id="ALO45536.1"/>
    </source>
</evidence>
<feature type="signal peptide" evidence="1">
    <location>
        <begin position="1"/>
        <end position="22"/>
    </location>
</feature>
<evidence type="ECO:0000256" key="1">
    <source>
        <dbReference type="SAM" id="SignalP"/>
    </source>
</evidence>
<dbReference type="STRING" id="1249552.PS2015_864"/>
<name>A0A0S2KB48_9GAMM</name>
<dbReference type="AlphaFoldDB" id="A0A0S2KB48"/>
<keyword evidence="1" id="KW-0732">Signal</keyword>
<protein>
    <recommendedName>
        <fullName evidence="4">Lipoprotein</fullName>
    </recommendedName>
</protein>
<reference evidence="2 3" key="1">
    <citation type="submission" date="2015-11" db="EMBL/GenBank/DDBJ databases">
        <authorList>
            <person name="Zhang Y."/>
            <person name="Guo Z."/>
        </authorList>
    </citation>
    <scope>NUCLEOTIDE SEQUENCE [LARGE SCALE GENOMIC DNA]</scope>
    <source>
        <strain evidence="2 3">KCTC 32221</strain>
    </source>
</reference>
<keyword evidence="3" id="KW-1185">Reference proteome</keyword>
<gene>
    <name evidence="2" type="ORF">PS2015_864</name>
</gene>
<sequence length="410" mass="45855" precursor="true">MRLKFTLLFAFLLALTDVEAQAPRPGSAAQQSDPNTVFAGLRNTAQSLAVAERCEWSQEVYRMAGGALLNIQIADLKAQLGNPQAHQQIDAGLAQAVEQSNSFSCQGPDGQDVPQRAQLETLIEDQYWRMVAHIDAFAGSNWERPISFSPEERSVLDEEVAQIRAQQGYGYYAVFNPLESIAGRTLPLICRERNLTAERCGPVPAEAEPLLPIVQVILNETEQFARAVLVEKASQREVLLAALNGQPENYFALGQDCRMGARVVNMGQARIREFRDDPDASSWQELALADTQQLGQADSDGWMLMYRNNLNSIVINSPWHVIARNGGEWAYEDVLLPFELPAELPEDIHEQMLQDLEIFEITPTEEQLAQLVEELKQSHSDSYTQVFLLNGSRIALNGNQELQMNNCWID</sequence>
<evidence type="ECO:0008006" key="4">
    <source>
        <dbReference type="Google" id="ProtNLM"/>
    </source>
</evidence>
<dbReference type="Proteomes" id="UP000065641">
    <property type="component" value="Chromosome"/>
</dbReference>
<organism evidence="2 3">
    <name type="scientific">Pseudohongiella spirulinae</name>
    <dbReference type="NCBI Taxonomy" id="1249552"/>
    <lineage>
        <taxon>Bacteria</taxon>
        <taxon>Pseudomonadati</taxon>
        <taxon>Pseudomonadota</taxon>
        <taxon>Gammaproteobacteria</taxon>
        <taxon>Pseudomonadales</taxon>
        <taxon>Pseudohongiellaceae</taxon>
        <taxon>Pseudohongiella</taxon>
    </lineage>
</organism>
<feature type="chain" id="PRO_5006601362" description="Lipoprotein" evidence="1">
    <location>
        <begin position="23"/>
        <end position="410"/>
    </location>
</feature>
<proteinExistence type="predicted"/>
<accession>A0A0S2KB48</accession>
<dbReference type="KEGG" id="pspi:PS2015_864"/>